<dbReference type="Pfam" id="PF10730">
    <property type="entry name" value="DUF2521"/>
    <property type="match status" value="1"/>
</dbReference>
<dbReference type="STRING" id="266892.SAMN04488054_12451"/>
<organism evidence="1 2">
    <name type="scientific">Salibacterium qingdaonense</name>
    <dbReference type="NCBI Taxonomy" id="266892"/>
    <lineage>
        <taxon>Bacteria</taxon>
        <taxon>Bacillati</taxon>
        <taxon>Bacillota</taxon>
        <taxon>Bacilli</taxon>
        <taxon>Bacillales</taxon>
        <taxon>Bacillaceae</taxon>
    </lineage>
</organism>
<protein>
    <recommendedName>
        <fullName evidence="3">DUF2521 family protein</fullName>
    </recommendedName>
</protein>
<reference evidence="1 2" key="1">
    <citation type="submission" date="2016-10" db="EMBL/GenBank/DDBJ databases">
        <authorList>
            <person name="de Groot N.N."/>
        </authorList>
    </citation>
    <scope>NUCLEOTIDE SEQUENCE [LARGE SCALE GENOMIC DNA]</scope>
    <source>
        <strain evidence="1 2">CGMCC 1.6134</strain>
    </source>
</reference>
<dbReference type="EMBL" id="FOTY01000024">
    <property type="protein sequence ID" value="SFM24981.1"/>
    <property type="molecule type" value="Genomic_DNA"/>
</dbReference>
<dbReference type="OrthoDB" id="2915109at2"/>
<gene>
    <name evidence="1" type="ORF">SAMN04488054_12451</name>
</gene>
<dbReference type="InterPro" id="IPR019667">
    <property type="entry name" value="Uncharacterised_YbaK"/>
</dbReference>
<accession>A0A1I4PB40</accession>
<evidence type="ECO:0000313" key="1">
    <source>
        <dbReference type="EMBL" id="SFM24981.1"/>
    </source>
</evidence>
<name>A0A1I4PB40_9BACI</name>
<dbReference type="Proteomes" id="UP000199668">
    <property type="component" value="Unassembled WGS sequence"/>
</dbReference>
<evidence type="ECO:0000313" key="2">
    <source>
        <dbReference type="Proteomes" id="UP000199668"/>
    </source>
</evidence>
<dbReference type="RefSeq" id="WP_090927785.1">
    <property type="nucleotide sequence ID" value="NZ_FOTY01000024.1"/>
</dbReference>
<evidence type="ECO:0008006" key="3">
    <source>
        <dbReference type="Google" id="ProtNLM"/>
    </source>
</evidence>
<proteinExistence type="predicted"/>
<sequence>MGIVISLEPHRIQKEWKEEKRLLQDLDVREVKATAEKVFTPVFHRFEFPYSFLEEACMDLALEAFLSGGKFSRYVENRALPFTFQLQAGAAAGGIAEELYEFMQCWVEDDPGCYYKEMKEAVDSFIMYWWKRGLETGVRKQSTDFRKR</sequence>
<keyword evidence="2" id="KW-1185">Reference proteome</keyword>
<dbReference type="AlphaFoldDB" id="A0A1I4PB40"/>